<name>A0AAV9V3L8_9PEZI</name>
<keyword evidence="3" id="KW-1185">Reference proteome</keyword>
<protein>
    <submittedName>
        <fullName evidence="2">Uncharacterized protein</fullName>
    </submittedName>
</protein>
<dbReference type="EMBL" id="JAVHNQ010000003">
    <property type="protein sequence ID" value="KAK6353522.1"/>
    <property type="molecule type" value="Genomic_DNA"/>
</dbReference>
<reference evidence="2 3" key="1">
    <citation type="submission" date="2019-10" db="EMBL/GenBank/DDBJ databases">
        <authorList>
            <person name="Palmer J.M."/>
        </authorList>
    </citation>
    <scope>NUCLEOTIDE SEQUENCE [LARGE SCALE GENOMIC DNA]</scope>
    <source>
        <strain evidence="2 3">TWF696</strain>
    </source>
</reference>
<dbReference type="Proteomes" id="UP001375240">
    <property type="component" value="Unassembled WGS sequence"/>
</dbReference>
<accession>A0AAV9V3L8</accession>
<sequence>MSRRDWTGRAALQRGSKTPDTGRRDKKSKSEKREGARARSEEEAEISKDIYARVRMEVSIVVVELVVGAELSMDGVDVCLSVSGLSGDFDNSGIESTPS</sequence>
<comment type="caution">
    <text evidence="2">The sequence shown here is derived from an EMBL/GenBank/DDBJ whole genome shotgun (WGS) entry which is preliminary data.</text>
</comment>
<feature type="region of interest" description="Disordered" evidence="1">
    <location>
        <begin position="1"/>
        <end position="44"/>
    </location>
</feature>
<dbReference type="AlphaFoldDB" id="A0AAV9V3L8"/>
<evidence type="ECO:0000256" key="1">
    <source>
        <dbReference type="SAM" id="MobiDB-lite"/>
    </source>
</evidence>
<proteinExistence type="predicted"/>
<evidence type="ECO:0000313" key="2">
    <source>
        <dbReference type="EMBL" id="KAK6353522.1"/>
    </source>
</evidence>
<feature type="compositionally biased region" description="Basic and acidic residues" evidence="1">
    <location>
        <begin position="31"/>
        <end position="44"/>
    </location>
</feature>
<evidence type="ECO:0000313" key="3">
    <source>
        <dbReference type="Proteomes" id="UP001375240"/>
    </source>
</evidence>
<gene>
    <name evidence="2" type="ORF">TWF696_005485</name>
</gene>
<organism evidence="2 3">
    <name type="scientific">Orbilia brochopaga</name>
    <dbReference type="NCBI Taxonomy" id="3140254"/>
    <lineage>
        <taxon>Eukaryota</taxon>
        <taxon>Fungi</taxon>
        <taxon>Dikarya</taxon>
        <taxon>Ascomycota</taxon>
        <taxon>Pezizomycotina</taxon>
        <taxon>Orbiliomycetes</taxon>
        <taxon>Orbiliales</taxon>
        <taxon>Orbiliaceae</taxon>
        <taxon>Orbilia</taxon>
    </lineage>
</organism>